<dbReference type="Proteomes" id="UP000182054">
    <property type="component" value="Unassembled WGS sequence"/>
</dbReference>
<dbReference type="AlphaFoldDB" id="A0A1I0TV30"/>
<dbReference type="GO" id="GO:0000976">
    <property type="term" value="F:transcription cis-regulatory region binding"/>
    <property type="evidence" value="ECO:0007669"/>
    <property type="project" value="TreeGrafter"/>
</dbReference>
<dbReference type="SUPFAM" id="SSF48498">
    <property type="entry name" value="Tetracyclin repressor-like, C-terminal domain"/>
    <property type="match status" value="1"/>
</dbReference>
<dbReference type="PANTHER" id="PTHR30055">
    <property type="entry name" value="HTH-TYPE TRANSCRIPTIONAL REGULATOR RUTR"/>
    <property type="match status" value="1"/>
</dbReference>
<feature type="DNA-binding region" description="H-T-H motif" evidence="2">
    <location>
        <begin position="31"/>
        <end position="50"/>
    </location>
</feature>
<evidence type="ECO:0000313" key="4">
    <source>
        <dbReference type="EMBL" id="SFA55641.1"/>
    </source>
</evidence>
<accession>A0A1I0TV30</accession>
<dbReference type="Gene3D" id="1.10.357.10">
    <property type="entry name" value="Tetracycline Repressor, domain 2"/>
    <property type="match status" value="1"/>
</dbReference>
<dbReference type="PANTHER" id="PTHR30055:SF231">
    <property type="entry name" value="TRANSCRIPTIONAL REGULATORY PROTEIN (PROBABLY DEOR-FAMILY)-RELATED"/>
    <property type="match status" value="1"/>
</dbReference>
<evidence type="ECO:0000256" key="1">
    <source>
        <dbReference type="ARBA" id="ARBA00023125"/>
    </source>
</evidence>
<dbReference type="OrthoDB" id="5242433at2"/>
<dbReference type="SUPFAM" id="SSF46689">
    <property type="entry name" value="Homeodomain-like"/>
    <property type="match status" value="1"/>
</dbReference>
<feature type="domain" description="HTH tetR-type" evidence="3">
    <location>
        <begin position="8"/>
        <end position="68"/>
    </location>
</feature>
<evidence type="ECO:0000313" key="5">
    <source>
        <dbReference type="Proteomes" id="UP000182054"/>
    </source>
</evidence>
<reference evidence="4 5" key="1">
    <citation type="submission" date="2016-10" db="EMBL/GenBank/DDBJ databases">
        <authorList>
            <person name="de Groot N.N."/>
        </authorList>
    </citation>
    <scope>NUCLEOTIDE SEQUENCE [LARGE SCALE GENOMIC DNA]</scope>
    <source>
        <strain evidence="4 5">DSM 44908</strain>
    </source>
</reference>
<dbReference type="PROSITE" id="PS50977">
    <property type="entry name" value="HTH_TETR_2"/>
    <property type="match status" value="1"/>
</dbReference>
<dbReference type="InterPro" id="IPR036271">
    <property type="entry name" value="Tet_transcr_reg_TetR-rel_C_sf"/>
</dbReference>
<dbReference type="RefSeq" id="WP_074922214.1">
    <property type="nucleotide sequence ID" value="NZ_CP135915.1"/>
</dbReference>
<dbReference type="Pfam" id="PF00440">
    <property type="entry name" value="TetR_N"/>
    <property type="match status" value="1"/>
</dbReference>
<dbReference type="InterPro" id="IPR009057">
    <property type="entry name" value="Homeodomain-like_sf"/>
</dbReference>
<sequence length="207" mass="22024">MPTRLSVDDRRRQLADAGLALAVDQGIAAVTVRGIAERAAVSLGVVHYCFENKDAVVGAMADVLVAELGEAVRAALDAVPRTGVGPRAVGRTVRRGLAALWAAIEATPERQILTYEITAYAVRADGPHRTIAERQYRAMDDATAPFLIDVAEATATTWTVPVPVMVRSILATLDGVVLRWLVDRDSDSAAGELDALADRVAAWAVAR</sequence>
<keyword evidence="1 2" id="KW-0238">DNA-binding</keyword>
<name>A0A1I0TV30_9NOCA</name>
<protein>
    <submittedName>
        <fullName evidence="4">Transcriptional regulator, TetR family</fullName>
    </submittedName>
</protein>
<proteinExistence type="predicted"/>
<dbReference type="GeneID" id="85486444"/>
<gene>
    <name evidence="4" type="ORF">SAMN05444374_1102</name>
</gene>
<dbReference type="InterPro" id="IPR050109">
    <property type="entry name" value="HTH-type_TetR-like_transc_reg"/>
</dbReference>
<dbReference type="InterPro" id="IPR001647">
    <property type="entry name" value="HTH_TetR"/>
</dbReference>
<evidence type="ECO:0000259" key="3">
    <source>
        <dbReference type="PROSITE" id="PS50977"/>
    </source>
</evidence>
<dbReference type="GO" id="GO:0003700">
    <property type="term" value="F:DNA-binding transcription factor activity"/>
    <property type="evidence" value="ECO:0007669"/>
    <property type="project" value="TreeGrafter"/>
</dbReference>
<evidence type="ECO:0000256" key="2">
    <source>
        <dbReference type="PROSITE-ProRule" id="PRU00335"/>
    </source>
</evidence>
<organism evidence="4 5">
    <name type="scientific">Rhodococcoides kroppenstedtii</name>
    <dbReference type="NCBI Taxonomy" id="293050"/>
    <lineage>
        <taxon>Bacteria</taxon>
        <taxon>Bacillati</taxon>
        <taxon>Actinomycetota</taxon>
        <taxon>Actinomycetes</taxon>
        <taxon>Mycobacteriales</taxon>
        <taxon>Nocardiaceae</taxon>
        <taxon>Rhodococcoides</taxon>
    </lineage>
</organism>
<dbReference type="EMBL" id="FOJN01000010">
    <property type="protein sequence ID" value="SFA55641.1"/>
    <property type="molecule type" value="Genomic_DNA"/>
</dbReference>